<evidence type="ECO:0000313" key="1">
    <source>
        <dbReference type="EMBL" id="MXP10303.1"/>
    </source>
</evidence>
<comment type="caution">
    <text evidence="1">The sequence shown here is derived from an EMBL/GenBank/DDBJ whole genome shotgun (WGS) entry which is preliminary data.</text>
</comment>
<proteinExistence type="predicted"/>
<name>A0A6I4U613_9SPHN</name>
<dbReference type="RefSeq" id="WP_160616922.1">
    <property type="nucleotide sequence ID" value="NZ_WTYR01000001.1"/>
</dbReference>
<dbReference type="PROSITE" id="PS51257">
    <property type="entry name" value="PROKAR_LIPOPROTEIN"/>
    <property type="match status" value="1"/>
</dbReference>
<keyword evidence="2" id="KW-1185">Reference proteome</keyword>
<gene>
    <name evidence="1" type="ORF">GRI68_08930</name>
</gene>
<dbReference type="Proteomes" id="UP000429229">
    <property type="component" value="Unassembled WGS sequence"/>
</dbReference>
<dbReference type="AlphaFoldDB" id="A0A6I4U613"/>
<sequence length="193" mass="21050">MSRATEGIVLIATAALLAGCGPYLGDYEVVAVELEDDLPSAIDHSREPEPYFRIDVKSAFDLAADTNGGVYPFMSVCPYDQEREQIVFGPVVASDPPIDLYDAGDAIIRSPDGMITYSLLVPVRSYNQRSISKREGTTPSNDSGRGDEDVCIQIMQAGYFLTDSRSALIRVSSQELRAALDRAEAREASYGRK</sequence>
<accession>A0A6I4U613</accession>
<organism evidence="1 2">
    <name type="scientific">Alteriqipengyuania halimionae</name>
    <dbReference type="NCBI Taxonomy" id="1926630"/>
    <lineage>
        <taxon>Bacteria</taxon>
        <taxon>Pseudomonadati</taxon>
        <taxon>Pseudomonadota</taxon>
        <taxon>Alphaproteobacteria</taxon>
        <taxon>Sphingomonadales</taxon>
        <taxon>Erythrobacteraceae</taxon>
        <taxon>Alteriqipengyuania</taxon>
    </lineage>
</organism>
<protein>
    <submittedName>
        <fullName evidence="1">Uncharacterized protein</fullName>
    </submittedName>
</protein>
<dbReference type="EMBL" id="WTYR01000001">
    <property type="protein sequence ID" value="MXP10303.1"/>
    <property type="molecule type" value="Genomic_DNA"/>
</dbReference>
<reference evidence="1 2" key="1">
    <citation type="submission" date="2019-12" db="EMBL/GenBank/DDBJ databases">
        <title>Genomic-based taxomic classification of the family Erythrobacteraceae.</title>
        <authorList>
            <person name="Xu L."/>
        </authorList>
    </citation>
    <scope>NUCLEOTIDE SEQUENCE [LARGE SCALE GENOMIC DNA]</scope>
    <source>
        <strain evidence="1 2">LMG 29519</strain>
    </source>
</reference>
<evidence type="ECO:0000313" key="2">
    <source>
        <dbReference type="Proteomes" id="UP000429229"/>
    </source>
</evidence>